<evidence type="ECO:0000256" key="1">
    <source>
        <dbReference type="SAM" id="Phobius"/>
    </source>
</evidence>
<dbReference type="VEuPathDB" id="CryptoDB:Vbra_2134"/>
<dbReference type="InParanoid" id="A0A0G4ERY2"/>
<feature type="transmembrane region" description="Helical" evidence="1">
    <location>
        <begin position="211"/>
        <end position="228"/>
    </location>
</feature>
<evidence type="ECO:0000313" key="3">
    <source>
        <dbReference type="Proteomes" id="UP000041254"/>
    </source>
</evidence>
<reference evidence="2 3" key="1">
    <citation type="submission" date="2014-11" db="EMBL/GenBank/DDBJ databases">
        <authorList>
            <person name="Zhu J."/>
            <person name="Qi W."/>
            <person name="Song R."/>
        </authorList>
    </citation>
    <scope>NUCLEOTIDE SEQUENCE [LARGE SCALE GENOMIC DNA]</scope>
</reference>
<dbReference type="Proteomes" id="UP000041254">
    <property type="component" value="Unassembled WGS sequence"/>
</dbReference>
<accession>A0A0G4ERY2</accession>
<sequence>MVTLEKRPGVGYASATPAPPPLFATAGGLTISPQLPGLLQVEPAPSFLRQSAPQTAEPRCCCWTAVQLHGGHSQRAEAAAPPTYKRKSSAYVLQYIQAANMAALLGEVSVPVPLERSLQEEQERISAWRERAKEQNDDHGLVTVLCIEPLLRHINGYSGPRRAAFAATCTTFQDSELSHLSLSCALRSKMEKRCRWGALDKLKENVRRAKVMLLGAVGAVAGGLGVGYKRLTILRRLQEAFWHLQSSSGPAPEV</sequence>
<organism evidence="2 3">
    <name type="scientific">Vitrella brassicaformis (strain CCMP3155)</name>
    <dbReference type="NCBI Taxonomy" id="1169540"/>
    <lineage>
        <taxon>Eukaryota</taxon>
        <taxon>Sar</taxon>
        <taxon>Alveolata</taxon>
        <taxon>Colpodellida</taxon>
        <taxon>Vitrellaceae</taxon>
        <taxon>Vitrella</taxon>
    </lineage>
</organism>
<name>A0A0G4ERY2_VITBC</name>
<gene>
    <name evidence="2" type="ORF">Vbra_2134</name>
</gene>
<dbReference type="EMBL" id="CDMY01000299">
    <property type="protein sequence ID" value="CEM00814.1"/>
    <property type="molecule type" value="Genomic_DNA"/>
</dbReference>
<protein>
    <submittedName>
        <fullName evidence="2">Uncharacterized protein</fullName>
    </submittedName>
</protein>
<keyword evidence="1" id="KW-0472">Membrane</keyword>
<dbReference type="AlphaFoldDB" id="A0A0G4ERY2"/>
<keyword evidence="3" id="KW-1185">Reference proteome</keyword>
<keyword evidence="1" id="KW-1133">Transmembrane helix</keyword>
<evidence type="ECO:0000313" key="2">
    <source>
        <dbReference type="EMBL" id="CEM00814.1"/>
    </source>
</evidence>
<keyword evidence="1" id="KW-0812">Transmembrane</keyword>
<proteinExistence type="predicted"/>